<accession>E2C813</accession>
<reference evidence="1 2" key="1">
    <citation type="journal article" date="2010" name="Science">
        <title>Genomic comparison of the ants Camponotus floridanus and Harpegnathos saltator.</title>
        <authorList>
            <person name="Bonasio R."/>
            <person name="Zhang G."/>
            <person name="Ye C."/>
            <person name="Mutti N.S."/>
            <person name="Fang X."/>
            <person name="Qin N."/>
            <person name="Donahue G."/>
            <person name="Yang P."/>
            <person name="Li Q."/>
            <person name="Li C."/>
            <person name="Zhang P."/>
            <person name="Huang Z."/>
            <person name="Berger S.L."/>
            <person name="Reinberg D."/>
            <person name="Wang J."/>
            <person name="Liebig J."/>
        </authorList>
    </citation>
    <scope>NUCLEOTIDE SEQUENCE [LARGE SCALE GENOMIC DNA]</scope>
    <source>
        <strain evidence="1 2">R22 G/1</strain>
    </source>
</reference>
<dbReference type="AlphaFoldDB" id="E2C813"/>
<organism evidence="2">
    <name type="scientific">Harpegnathos saltator</name>
    <name type="common">Jerdon's jumping ant</name>
    <dbReference type="NCBI Taxonomy" id="610380"/>
    <lineage>
        <taxon>Eukaryota</taxon>
        <taxon>Metazoa</taxon>
        <taxon>Ecdysozoa</taxon>
        <taxon>Arthropoda</taxon>
        <taxon>Hexapoda</taxon>
        <taxon>Insecta</taxon>
        <taxon>Pterygota</taxon>
        <taxon>Neoptera</taxon>
        <taxon>Endopterygota</taxon>
        <taxon>Hymenoptera</taxon>
        <taxon>Apocrita</taxon>
        <taxon>Aculeata</taxon>
        <taxon>Formicoidea</taxon>
        <taxon>Formicidae</taxon>
        <taxon>Ponerinae</taxon>
        <taxon>Ponerini</taxon>
        <taxon>Harpegnathos</taxon>
    </lineage>
</organism>
<sequence length="115" mass="13831">MCTKVSKEAQLRYMTSWFQEWSEMQRSDFLEVLLKFWAPPEKLMNGLLSEMENLTCEGSDRYPSLFQCRVEIFRKWSNTWLQSDKDSFLASLKDMDSKFVEKYEERLSALMEDKQ</sequence>
<keyword evidence="2" id="KW-1185">Reference proteome</keyword>
<dbReference type="PANTHER" id="PTHR16260:SF3">
    <property type="entry name" value="CHROMOSOME 14 OPEN READING FRAME 119-LIKE-RELATED"/>
    <property type="match status" value="1"/>
</dbReference>
<dbReference type="InterPro" id="IPR028019">
    <property type="entry name" value="DUF4508"/>
</dbReference>
<proteinExistence type="predicted"/>
<dbReference type="KEGG" id="hst:105190969"/>
<dbReference type="STRING" id="610380.E2C813"/>
<dbReference type="EMBL" id="GL453506">
    <property type="protein sequence ID" value="EFN75931.1"/>
    <property type="molecule type" value="Genomic_DNA"/>
</dbReference>
<dbReference type="OMA" id="GMEKLGC"/>
<dbReference type="Pfam" id="PF14969">
    <property type="entry name" value="DUF4508"/>
    <property type="match status" value="1"/>
</dbReference>
<dbReference type="PhylomeDB" id="E2C813"/>
<protein>
    <submittedName>
        <fullName evidence="1">Uncharacterized protein C14orf119</fullName>
    </submittedName>
</protein>
<evidence type="ECO:0000313" key="1">
    <source>
        <dbReference type="EMBL" id="EFN75931.1"/>
    </source>
</evidence>
<dbReference type="Proteomes" id="UP000008237">
    <property type="component" value="Unassembled WGS sequence"/>
</dbReference>
<dbReference type="InParanoid" id="E2C813"/>
<evidence type="ECO:0000313" key="2">
    <source>
        <dbReference type="Proteomes" id="UP000008237"/>
    </source>
</evidence>
<gene>
    <name evidence="1" type="ORF">EAI_02597</name>
</gene>
<name>E2C813_HARSA</name>
<dbReference type="PANTHER" id="PTHR16260">
    <property type="entry name" value="SIMILAR TO 1700123O20RIK PROTEIN"/>
    <property type="match status" value="1"/>
</dbReference>
<dbReference type="OrthoDB" id="6514241at2759"/>